<organism evidence="2 3">
    <name type="scientific">Hespellia stercorisuis DSM 15480</name>
    <dbReference type="NCBI Taxonomy" id="1121950"/>
    <lineage>
        <taxon>Bacteria</taxon>
        <taxon>Bacillati</taxon>
        <taxon>Bacillota</taxon>
        <taxon>Clostridia</taxon>
        <taxon>Lachnospirales</taxon>
        <taxon>Lachnospiraceae</taxon>
        <taxon>Hespellia</taxon>
    </lineage>
</organism>
<evidence type="ECO:0000313" key="3">
    <source>
        <dbReference type="Proteomes" id="UP000184301"/>
    </source>
</evidence>
<dbReference type="AlphaFoldDB" id="A0A1M6J908"/>
<evidence type="ECO:0000313" key="2">
    <source>
        <dbReference type="EMBL" id="SHJ43092.1"/>
    </source>
</evidence>
<feature type="transmembrane region" description="Helical" evidence="1">
    <location>
        <begin position="6"/>
        <end position="25"/>
    </location>
</feature>
<proteinExistence type="predicted"/>
<keyword evidence="3" id="KW-1185">Reference proteome</keyword>
<gene>
    <name evidence="2" type="ORF">SAMN02745243_00589</name>
</gene>
<sequence>MATKIVELIIVIVIAVFYTMTFALCKASGNAERRYEELAAEKFGTPGGDVNAV</sequence>
<dbReference type="RefSeq" id="WP_159434609.1">
    <property type="nucleotide sequence ID" value="NZ_FQZY01000008.1"/>
</dbReference>
<accession>A0A1M6J908</accession>
<name>A0A1M6J908_9FIRM</name>
<keyword evidence="1" id="KW-0472">Membrane</keyword>
<dbReference type="EMBL" id="FQZY01000008">
    <property type="protein sequence ID" value="SHJ43092.1"/>
    <property type="molecule type" value="Genomic_DNA"/>
</dbReference>
<keyword evidence="1" id="KW-1133">Transmembrane helix</keyword>
<protein>
    <submittedName>
        <fullName evidence="2">Uncharacterized protein</fullName>
    </submittedName>
</protein>
<keyword evidence="1" id="KW-0812">Transmembrane</keyword>
<dbReference type="Proteomes" id="UP000184301">
    <property type="component" value="Unassembled WGS sequence"/>
</dbReference>
<reference evidence="2 3" key="1">
    <citation type="submission" date="2016-11" db="EMBL/GenBank/DDBJ databases">
        <authorList>
            <person name="Jaros S."/>
            <person name="Januszkiewicz K."/>
            <person name="Wedrychowicz H."/>
        </authorList>
    </citation>
    <scope>NUCLEOTIDE SEQUENCE [LARGE SCALE GENOMIC DNA]</scope>
    <source>
        <strain evidence="2 3">DSM 15480</strain>
    </source>
</reference>
<evidence type="ECO:0000256" key="1">
    <source>
        <dbReference type="SAM" id="Phobius"/>
    </source>
</evidence>